<feature type="region of interest" description="Disordered" evidence="1">
    <location>
        <begin position="1"/>
        <end position="61"/>
    </location>
</feature>
<protein>
    <submittedName>
        <fullName evidence="2">Uncharacterized protein</fullName>
    </submittedName>
</protein>
<feature type="compositionally biased region" description="Polar residues" evidence="1">
    <location>
        <begin position="19"/>
        <end position="30"/>
    </location>
</feature>
<evidence type="ECO:0000313" key="3">
    <source>
        <dbReference type="Proteomes" id="UP001244341"/>
    </source>
</evidence>
<evidence type="ECO:0000256" key="1">
    <source>
        <dbReference type="SAM" id="MobiDB-lite"/>
    </source>
</evidence>
<dbReference type="EMBL" id="CP126217">
    <property type="protein sequence ID" value="WIA19460.1"/>
    <property type="molecule type" value="Genomic_DNA"/>
</dbReference>
<proteinExistence type="predicted"/>
<gene>
    <name evidence="2" type="ORF">OEZ85_004074</name>
</gene>
<name>A0ABY8UE57_TETOB</name>
<dbReference type="Proteomes" id="UP001244341">
    <property type="component" value="Chromosome 10b"/>
</dbReference>
<keyword evidence="3" id="KW-1185">Reference proteome</keyword>
<accession>A0ABY8UE57</accession>
<sequence length="778" mass="81483">MEPDSAGPETKEIGPRFTTWGSSGHSQQHRLSAVAAAAADGQQGDDTPASSSSPYSPMRVSMASRMAAAGVPNSIASRMPSEQQEAATAVAYVSVNGGSRAGEGNGRGDGSPRTRLRLNHVQPRSPGGQRAAPVLPEFIHVEEDVPPGAAVEDIEIDHLQADEQKRHDDVQQGMIKQVDDLVEYFNSLYQDDQQGIRWASTAACGSVYVGAANSNVTFSIETISNRECTQQHAALAAGAKTASTLPAWTGSAPGLKSSSDPVARVAAAGESAFNLTFSLDAAASIKFLVVHANMYARFGNNYAVYDNVMLLVPVSLDGTDFGTAAELPPFTTAPAATAPTPSPDMAVNPLVGPDRFTIQKVQQDRPGMVHVIVTRPNNQATQIPAGSASAFQHRAATRRLLETPFSRHVRHLLAPASSEGVLVLPPQPGAAAVGSLFMPPCATQLACTSLDNVGAYVNTANEAVAFQKCVPLPMISTAADALVTGLVNDTLYRVTTVHSDLYGNEDTLSALVRTQDLMPPVLTVVDTPPPDFNKFSVSVQLNEPGTVYAGLLLASDQGAVTATARCPPEFTGPVIGRLSLPAATASQAVALAFDSGLVANTDYLLKLIAVDAYGNCQTTFTDLLVHTLDNVPPDTLSLDVANITGSSGQLQLTLNEPSTAYFIVLPHGPTGPGECPASEQLFALTIPSGATLPDTSALGNFSVALANTAAGPTVSGLRSETSYRACVVAADMTRLQNKQPSVSYKDFRTLDVTPPNLVVMPTPGTDGNFTCSRWVLPD</sequence>
<evidence type="ECO:0000313" key="2">
    <source>
        <dbReference type="EMBL" id="WIA19460.1"/>
    </source>
</evidence>
<reference evidence="2 3" key="1">
    <citation type="submission" date="2023-05" db="EMBL/GenBank/DDBJ databases">
        <title>A 100% complete, gapless, phased diploid assembly of the Scenedesmus obliquus UTEX 3031 genome.</title>
        <authorList>
            <person name="Biondi T.C."/>
            <person name="Hanschen E.R."/>
            <person name="Kwon T."/>
            <person name="Eng W."/>
            <person name="Kruse C.P.S."/>
            <person name="Koehler S.I."/>
            <person name="Kunde Y."/>
            <person name="Gleasner C.D."/>
            <person name="You Mak K.T."/>
            <person name="Polle J."/>
            <person name="Hovde B.T."/>
            <person name="Starkenburg S.R."/>
        </authorList>
    </citation>
    <scope>NUCLEOTIDE SEQUENCE [LARGE SCALE GENOMIC DNA]</scope>
    <source>
        <strain evidence="2 3">DOE0152z</strain>
    </source>
</reference>
<feature type="compositionally biased region" description="Low complexity" evidence="1">
    <location>
        <begin position="48"/>
        <end position="61"/>
    </location>
</feature>
<organism evidence="2 3">
    <name type="scientific">Tetradesmus obliquus</name>
    <name type="common">Green alga</name>
    <name type="synonym">Acutodesmus obliquus</name>
    <dbReference type="NCBI Taxonomy" id="3088"/>
    <lineage>
        <taxon>Eukaryota</taxon>
        <taxon>Viridiplantae</taxon>
        <taxon>Chlorophyta</taxon>
        <taxon>core chlorophytes</taxon>
        <taxon>Chlorophyceae</taxon>
        <taxon>CS clade</taxon>
        <taxon>Sphaeropleales</taxon>
        <taxon>Scenedesmaceae</taxon>
        <taxon>Tetradesmus</taxon>
    </lineage>
</organism>